<name>A0ABT8TSE0_9ACTN</name>
<gene>
    <name evidence="2" type="ORF">QWJ41_14200</name>
</gene>
<dbReference type="RefSeq" id="WP_302709067.1">
    <property type="nucleotide sequence ID" value="NZ_JAULSC010000015.1"/>
</dbReference>
<organism evidence="2 3">
    <name type="scientific">Nocardioides cremeus</name>
    <dbReference type="NCBI Taxonomy" id="3058044"/>
    <lineage>
        <taxon>Bacteria</taxon>
        <taxon>Bacillati</taxon>
        <taxon>Actinomycetota</taxon>
        <taxon>Actinomycetes</taxon>
        <taxon>Propionibacteriales</taxon>
        <taxon>Nocardioidaceae</taxon>
        <taxon>Nocardioides</taxon>
    </lineage>
</organism>
<evidence type="ECO:0008006" key="4">
    <source>
        <dbReference type="Google" id="ProtNLM"/>
    </source>
</evidence>
<evidence type="ECO:0000256" key="1">
    <source>
        <dbReference type="SAM" id="MobiDB-lite"/>
    </source>
</evidence>
<dbReference type="Proteomes" id="UP001168363">
    <property type="component" value="Unassembled WGS sequence"/>
</dbReference>
<reference evidence="2" key="1">
    <citation type="submission" date="2023-06" db="EMBL/GenBank/DDBJ databases">
        <title>Genome sequence of Nocardioides sp. SOB44.</title>
        <authorList>
            <person name="Zhang G."/>
        </authorList>
    </citation>
    <scope>NUCLEOTIDE SEQUENCE</scope>
    <source>
        <strain evidence="2">SOB44</strain>
    </source>
</reference>
<feature type="region of interest" description="Disordered" evidence="1">
    <location>
        <begin position="1"/>
        <end position="21"/>
    </location>
</feature>
<dbReference type="SUPFAM" id="SSF53474">
    <property type="entry name" value="alpha/beta-Hydrolases"/>
    <property type="match status" value="1"/>
</dbReference>
<evidence type="ECO:0000313" key="2">
    <source>
        <dbReference type="EMBL" id="MDO3396877.1"/>
    </source>
</evidence>
<dbReference type="EMBL" id="JAULSC010000015">
    <property type="protein sequence ID" value="MDO3396877.1"/>
    <property type="molecule type" value="Genomic_DNA"/>
</dbReference>
<keyword evidence="3" id="KW-1185">Reference proteome</keyword>
<accession>A0ABT8TSE0</accession>
<comment type="caution">
    <text evidence="2">The sequence shown here is derived from an EMBL/GenBank/DDBJ whole genome shotgun (WGS) entry which is preliminary data.</text>
</comment>
<dbReference type="Gene3D" id="3.40.50.1820">
    <property type="entry name" value="alpha/beta hydrolase"/>
    <property type="match status" value="1"/>
</dbReference>
<evidence type="ECO:0000313" key="3">
    <source>
        <dbReference type="Proteomes" id="UP001168363"/>
    </source>
</evidence>
<dbReference type="InterPro" id="IPR029058">
    <property type="entry name" value="AB_hydrolase_fold"/>
</dbReference>
<proteinExistence type="predicted"/>
<sequence>MHPPTDDPSTTPTRRERVTPHDAVAPGAAVPLHEAGDEQGAPVVLLHHRGADAQVWAPTLALGSWSVRLLAPDLAGLADLPGVSEGADAAYVVDSLRATERRALLVVAEGDAAPLAVEMALARPEAVAGLVLLAPDEHTARAVVERLRLLTVPVWAAAGERSDPGAASSSVEVPGARWLRLPGVGDEPVTEHPDLVIDLVHGAVAELAATPRPQDGRRYITWVSSEACVKPSLSR</sequence>
<protein>
    <recommendedName>
        <fullName evidence="4">Alpha/beta hydrolase</fullName>
    </recommendedName>
</protein>